<keyword evidence="2" id="KW-1185">Reference proteome</keyword>
<evidence type="ECO:0000313" key="2">
    <source>
        <dbReference type="Proteomes" id="UP001058271"/>
    </source>
</evidence>
<organism evidence="1 2">
    <name type="scientific">Dactylosporangium roseum</name>
    <dbReference type="NCBI Taxonomy" id="47989"/>
    <lineage>
        <taxon>Bacteria</taxon>
        <taxon>Bacillati</taxon>
        <taxon>Actinomycetota</taxon>
        <taxon>Actinomycetes</taxon>
        <taxon>Micromonosporales</taxon>
        <taxon>Micromonosporaceae</taxon>
        <taxon>Dactylosporangium</taxon>
    </lineage>
</organism>
<sequence>MTAVLPHAVATATSPAVGTLVGVEFVGRHEDDGLIAHWAPNTTGSYYIHTRCALTVLQRRPFGASMAICPSCFTADAACGWCGTHCDERLRFDHAHLSGWAARAGGPTCLADGTLRPAPAELRLVNVPVTRGNAERRGPRWMPGVAA</sequence>
<accession>A0ABY5ZAB6</accession>
<protein>
    <submittedName>
        <fullName evidence="1">Uncharacterized protein</fullName>
    </submittedName>
</protein>
<dbReference type="Proteomes" id="UP001058271">
    <property type="component" value="Chromosome"/>
</dbReference>
<gene>
    <name evidence="1" type="ORF">Drose_06565</name>
</gene>
<dbReference type="EMBL" id="CP073721">
    <property type="protein sequence ID" value="UWZ37935.1"/>
    <property type="molecule type" value="Genomic_DNA"/>
</dbReference>
<reference evidence="1" key="1">
    <citation type="submission" date="2021-04" db="EMBL/GenBank/DDBJ databases">
        <title>Biosynthetic gene clusters of Dactylosporangioum roseum.</title>
        <authorList>
            <person name="Hartkoorn R.C."/>
            <person name="Beaudoing E."/>
            <person name="Hot D."/>
            <person name="Moureu S."/>
        </authorList>
    </citation>
    <scope>NUCLEOTIDE SEQUENCE</scope>
    <source>
        <strain evidence="1">NRRL B-16295</strain>
    </source>
</reference>
<dbReference type="RefSeq" id="WP_260727298.1">
    <property type="nucleotide sequence ID" value="NZ_BAAABS010000033.1"/>
</dbReference>
<name>A0ABY5ZAB6_9ACTN</name>
<evidence type="ECO:0000313" key="1">
    <source>
        <dbReference type="EMBL" id="UWZ37935.1"/>
    </source>
</evidence>
<proteinExistence type="predicted"/>